<organism evidence="1 2">
    <name type="scientific">Pseudolycoriella hygida</name>
    <dbReference type="NCBI Taxonomy" id="35572"/>
    <lineage>
        <taxon>Eukaryota</taxon>
        <taxon>Metazoa</taxon>
        <taxon>Ecdysozoa</taxon>
        <taxon>Arthropoda</taxon>
        <taxon>Hexapoda</taxon>
        <taxon>Insecta</taxon>
        <taxon>Pterygota</taxon>
        <taxon>Neoptera</taxon>
        <taxon>Endopterygota</taxon>
        <taxon>Diptera</taxon>
        <taxon>Nematocera</taxon>
        <taxon>Sciaroidea</taxon>
        <taxon>Sciaridae</taxon>
        <taxon>Pseudolycoriella</taxon>
    </lineage>
</organism>
<reference evidence="1" key="1">
    <citation type="submission" date="2022-07" db="EMBL/GenBank/DDBJ databases">
        <authorList>
            <person name="Trinca V."/>
            <person name="Uliana J.V.C."/>
            <person name="Torres T.T."/>
            <person name="Ward R.J."/>
            <person name="Monesi N."/>
        </authorList>
    </citation>
    <scope>NUCLEOTIDE SEQUENCE</scope>
    <source>
        <strain evidence="1">HSMRA1968</strain>
        <tissue evidence="1">Whole embryos</tissue>
    </source>
</reference>
<name>A0A9Q0MQI2_9DIPT</name>
<sequence>MIFPDFAQQYNE</sequence>
<proteinExistence type="predicted"/>
<keyword evidence="2" id="KW-1185">Reference proteome</keyword>
<comment type="caution">
    <text evidence="1">The sequence shown here is derived from an EMBL/GenBank/DDBJ whole genome shotgun (WGS) entry which is preliminary data.</text>
</comment>
<gene>
    <name evidence="1" type="primary">Orct_0</name>
    <name evidence="1" type="ORF">Bhyg_14725</name>
</gene>
<evidence type="ECO:0000313" key="2">
    <source>
        <dbReference type="Proteomes" id="UP001151699"/>
    </source>
</evidence>
<dbReference type="EMBL" id="WJQU01000004">
    <property type="protein sequence ID" value="KAJ6636138.1"/>
    <property type="molecule type" value="Genomic_DNA"/>
</dbReference>
<evidence type="ECO:0000313" key="1">
    <source>
        <dbReference type="EMBL" id="KAJ6636138.1"/>
    </source>
</evidence>
<accession>A0A9Q0MQI2</accession>
<dbReference type="Proteomes" id="UP001151699">
    <property type="component" value="Chromosome C"/>
</dbReference>
<protein>
    <submittedName>
        <fullName evidence="1">Organic cation transporter protein</fullName>
    </submittedName>
</protein>